<name>A0ABP0XSE8_9ROSI</name>
<accession>A0ABP0XSE8</accession>
<feature type="compositionally biased region" description="Low complexity" evidence="1">
    <location>
        <begin position="1"/>
        <end position="11"/>
    </location>
</feature>
<feature type="region of interest" description="Disordered" evidence="1">
    <location>
        <begin position="76"/>
        <end position="106"/>
    </location>
</feature>
<sequence length="195" mass="22578">MGAKNLKNNDPNPKDAETSSSPQAVDQRLTAVENSIGELNNAIVGMLQAIELLTAEIGEVLMKQNKGKDIDYSSQELQENRGTRNQQPKKQKKPHLGIHKDQEPSRFQSRKVLLEARPGPFHPVMGTEIDSSEEDEAFPPLTDHHLRYLHPSSPYQEFHQFNQEPFQGHYNRNFYQERYQDPHNYLQARGNQYWR</sequence>
<evidence type="ECO:0000313" key="3">
    <source>
        <dbReference type="Proteomes" id="UP001642487"/>
    </source>
</evidence>
<protein>
    <submittedName>
        <fullName evidence="2">Uncharacterized protein</fullName>
    </submittedName>
</protein>
<dbReference type="Proteomes" id="UP001642487">
    <property type="component" value="Chromosome 10"/>
</dbReference>
<evidence type="ECO:0000256" key="1">
    <source>
        <dbReference type="SAM" id="MobiDB-lite"/>
    </source>
</evidence>
<feature type="region of interest" description="Disordered" evidence="1">
    <location>
        <begin position="1"/>
        <end position="27"/>
    </location>
</feature>
<gene>
    <name evidence="2" type="ORF">CITCOLO1_LOCUS2604</name>
</gene>
<dbReference type="EMBL" id="OZ021744">
    <property type="protein sequence ID" value="CAK9310959.1"/>
    <property type="molecule type" value="Genomic_DNA"/>
</dbReference>
<proteinExistence type="predicted"/>
<feature type="compositionally biased region" description="Basic residues" evidence="1">
    <location>
        <begin position="87"/>
        <end position="97"/>
    </location>
</feature>
<evidence type="ECO:0000313" key="2">
    <source>
        <dbReference type="EMBL" id="CAK9310959.1"/>
    </source>
</evidence>
<organism evidence="2 3">
    <name type="scientific">Citrullus colocynthis</name>
    <name type="common">colocynth</name>
    <dbReference type="NCBI Taxonomy" id="252529"/>
    <lineage>
        <taxon>Eukaryota</taxon>
        <taxon>Viridiplantae</taxon>
        <taxon>Streptophyta</taxon>
        <taxon>Embryophyta</taxon>
        <taxon>Tracheophyta</taxon>
        <taxon>Spermatophyta</taxon>
        <taxon>Magnoliopsida</taxon>
        <taxon>eudicotyledons</taxon>
        <taxon>Gunneridae</taxon>
        <taxon>Pentapetalae</taxon>
        <taxon>rosids</taxon>
        <taxon>fabids</taxon>
        <taxon>Cucurbitales</taxon>
        <taxon>Cucurbitaceae</taxon>
        <taxon>Benincaseae</taxon>
        <taxon>Citrullus</taxon>
    </lineage>
</organism>
<reference evidence="2 3" key="1">
    <citation type="submission" date="2024-03" db="EMBL/GenBank/DDBJ databases">
        <authorList>
            <person name="Gkanogiannis A."/>
            <person name="Becerra Lopez-Lavalle L."/>
        </authorList>
    </citation>
    <scope>NUCLEOTIDE SEQUENCE [LARGE SCALE GENOMIC DNA]</scope>
</reference>
<keyword evidence="3" id="KW-1185">Reference proteome</keyword>